<feature type="transmembrane region" description="Helical" evidence="9">
    <location>
        <begin position="480"/>
        <end position="503"/>
    </location>
</feature>
<dbReference type="GO" id="GO:0005886">
    <property type="term" value="C:plasma membrane"/>
    <property type="evidence" value="ECO:0007669"/>
    <property type="project" value="UniProtKB-SubCell"/>
</dbReference>
<keyword evidence="6 9" id="KW-0812">Transmembrane</keyword>
<keyword evidence="2" id="KW-1003">Cell membrane</keyword>
<dbReference type="InterPro" id="IPR009875">
    <property type="entry name" value="PilZ_domain"/>
</dbReference>
<feature type="transmembrane region" description="Helical" evidence="9">
    <location>
        <begin position="12"/>
        <end position="32"/>
    </location>
</feature>
<dbReference type="GO" id="GO:0012505">
    <property type="term" value="C:endomembrane system"/>
    <property type="evidence" value="ECO:0007669"/>
    <property type="project" value="UniProtKB-SubCell"/>
</dbReference>
<dbReference type="Gene3D" id="2.40.10.220">
    <property type="entry name" value="predicted glycosyltransferase like domains"/>
    <property type="match status" value="1"/>
</dbReference>
<dbReference type="STRING" id="1121291.SAMN02745134_02456"/>
<keyword evidence="4" id="KW-0328">Glycosyltransferase</keyword>
<keyword evidence="7 9" id="KW-1133">Transmembrane helix</keyword>
<keyword evidence="8 9" id="KW-0472">Membrane</keyword>
<dbReference type="PRINTS" id="PR01439">
    <property type="entry name" value="CELLSNTHASEA"/>
</dbReference>
<dbReference type="EMBL" id="FWXH01000009">
    <property type="protein sequence ID" value="SMC25485.1"/>
    <property type="molecule type" value="Genomic_DNA"/>
</dbReference>
<gene>
    <name evidence="11" type="ORF">SAMN02745134_02456</name>
</gene>
<feature type="domain" description="PilZ" evidence="10">
    <location>
        <begin position="509"/>
        <end position="606"/>
    </location>
</feature>
<keyword evidence="3" id="KW-0997">Cell inner membrane</keyword>
<keyword evidence="5" id="KW-0808">Transferase</keyword>
<feature type="transmembrane region" description="Helical" evidence="9">
    <location>
        <begin position="354"/>
        <end position="387"/>
    </location>
</feature>
<evidence type="ECO:0000313" key="12">
    <source>
        <dbReference type="Proteomes" id="UP000192468"/>
    </source>
</evidence>
<comment type="subcellular location">
    <subcellularLocation>
        <location evidence="1">Endomembrane system</location>
        <topology evidence="1">Multi-pass membrane protein</topology>
    </subcellularLocation>
</comment>
<organism evidence="11 12">
    <name type="scientific">Clostridium acidisoli DSM 12555</name>
    <dbReference type="NCBI Taxonomy" id="1121291"/>
    <lineage>
        <taxon>Bacteria</taxon>
        <taxon>Bacillati</taxon>
        <taxon>Bacillota</taxon>
        <taxon>Clostridia</taxon>
        <taxon>Eubacteriales</taxon>
        <taxon>Clostridiaceae</taxon>
        <taxon>Clostridium</taxon>
    </lineage>
</organism>
<dbReference type="CDD" id="cd06421">
    <property type="entry name" value="CESA_CelA_like"/>
    <property type="match status" value="1"/>
</dbReference>
<evidence type="ECO:0000256" key="6">
    <source>
        <dbReference type="ARBA" id="ARBA00022692"/>
    </source>
</evidence>
<dbReference type="SUPFAM" id="SSF141371">
    <property type="entry name" value="PilZ domain-like"/>
    <property type="match status" value="1"/>
</dbReference>
<dbReference type="SUPFAM" id="SSF53448">
    <property type="entry name" value="Nucleotide-diphospho-sugar transferases"/>
    <property type="match status" value="1"/>
</dbReference>
<dbReference type="PANTHER" id="PTHR43867:SF2">
    <property type="entry name" value="CELLULOSE SYNTHASE CATALYTIC SUBUNIT A [UDP-FORMING]"/>
    <property type="match status" value="1"/>
</dbReference>
<dbReference type="InterPro" id="IPR029044">
    <property type="entry name" value="Nucleotide-diphossugar_trans"/>
</dbReference>
<evidence type="ECO:0000256" key="1">
    <source>
        <dbReference type="ARBA" id="ARBA00004127"/>
    </source>
</evidence>
<reference evidence="11 12" key="1">
    <citation type="submission" date="2017-04" db="EMBL/GenBank/DDBJ databases">
        <authorList>
            <person name="Afonso C.L."/>
            <person name="Miller P.J."/>
            <person name="Scott M.A."/>
            <person name="Spackman E."/>
            <person name="Goraichik I."/>
            <person name="Dimitrov K.M."/>
            <person name="Suarez D.L."/>
            <person name="Swayne D.E."/>
        </authorList>
    </citation>
    <scope>NUCLEOTIDE SEQUENCE [LARGE SCALE GENOMIC DNA]</scope>
    <source>
        <strain evidence="11 12">DSM 12555</strain>
    </source>
</reference>
<dbReference type="AlphaFoldDB" id="A0A1W1XNR1"/>
<name>A0A1W1XNR1_9CLOT</name>
<keyword evidence="12" id="KW-1185">Reference proteome</keyword>
<evidence type="ECO:0000256" key="2">
    <source>
        <dbReference type="ARBA" id="ARBA00022475"/>
    </source>
</evidence>
<feature type="transmembrane region" description="Helical" evidence="9">
    <location>
        <begin position="456"/>
        <end position="474"/>
    </location>
</feature>
<evidence type="ECO:0000313" key="11">
    <source>
        <dbReference type="EMBL" id="SMC25485.1"/>
    </source>
</evidence>
<dbReference type="Proteomes" id="UP000192468">
    <property type="component" value="Unassembled WGS sequence"/>
</dbReference>
<evidence type="ECO:0000256" key="5">
    <source>
        <dbReference type="ARBA" id="ARBA00022679"/>
    </source>
</evidence>
<evidence type="ECO:0000256" key="9">
    <source>
        <dbReference type="SAM" id="Phobius"/>
    </source>
</evidence>
<accession>A0A1W1XNR1</accession>
<evidence type="ECO:0000256" key="7">
    <source>
        <dbReference type="ARBA" id="ARBA00022989"/>
    </source>
</evidence>
<dbReference type="InterPro" id="IPR050321">
    <property type="entry name" value="Glycosyltr_2/OpgH_subfam"/>
</dbReference>
<dbReference type="GO" id="GO:0006011">
    <property type="term" value="P:UDP-alpha-D-glucose metabolic process"/>
    <property type="evidence" value="ECO:0007669"/>
    <property type="project" value="InterPro"/>
</dbReference>
<dbReference type="GO" id="GO:0035438">
    <property type="term" value="F:cyclic-di-GMP binding"/>
    <property type="evidence" value="ECO:0007669"/>
    <property type="project" value="InterPro"/>
</dbReference>
<dbReference type="PANTHER" id="PTHR43867">
    <property type="entry name" value="CELLULOSE SYNTHASE CATALYTIC SUBUNIT A [UDP-FORMING]"/>
    <property type="match status" value="1"/>
</dbReference>
<feature type="transmembrane region" description="Helical" evidence="9">
    <location>
        <begin position="407"/>
        <end position="428"/>
    </location>
</feature>
<sequence>MGEGVNQMKFKIIKNHLLIIGTVLMTIIYLIWRTLYTIPFGDNIISIVCAIILLAVEILGMFEAAIHYYNMSEIKYPERQEVPKEIYPHIDVFIATYNEPKELLYKTINGCNNMDYPDKSKVHIYLCDDGNREEMRELATAMNINYVTRNDRKDAKAGNLNNALANSKSPLIVTFDADMIPMHDFLTATVPYFLVEEKVGFVQTPQSFYNTDLFQYYLFSEERIPNEQDYFYRDVQISKNKSNSVIYGGTNTVIAREALEEIGGFYTKAITEDFATGIIIQSRGYRCYAIDEIHASGLAPADLPSLIKQRERWSRGCIQTGKKLNILFRKGLNFAQKLSYISAISYWYSGIKRLVYIMAPILFSVFGIIVVKCNLLEVLIFWLPMYLLSNASLKKLSKNIRTTKWTNIYETILFPYLIIPVLLETFGISQNKFLVTRKDGAQDDSKYRLRKAIPHIFFAILSVIGIGNCIKMIFNSGSPAYSVVLFWLIVNFYNILMAIFFMFGRKSFRKAERVPVEESCVILYDENGIKGNTTDISEGGVAVLLDYPEFIPYDIDVKLSIVNKRYSCEFEGMVVRVDKSGDKWRYAFKITNIDEKNYKQLLNITYDREPSLPRNLDKNSSIFDDIRVNLLTRNKKTILFKRKLPRIELDKVLISEECGEVKVETFNYEYLTLKADKSKELEKKLTLQINDNKIIICILEKIINNEKTDKSSIYLYKIENHEIVSKDYELKERLIEWINEGSEKDLEIIKSKTNELIYEVDEMDYL</sequence>
<dbReference type="Pfam" id="PF07238">
    <property type="entry name" value="PilZ"/>
    <property type="match status" value="1"/>
</dbReference>
<dbReference type="Pfam" id="PF13641">
    <property type="entry name" value="Glyco_tranf_2_3"/>
    <property type="match status" value="1"/>
</dbReference>
<feature type="transmembrane region" description="Helical" evidence="9">
    <location>
        <begin position="44"/>
        <end position="69"/>
    </location>
</feature>
<dbReference type="InterPro" id="IPR003919">
    <property type="entry name" value="Cell_synth_A"/>
</dbReference>
<dbReference type="Gene3D" id="3.90.550.10">
    <property type="entry name" value="Spore Coat Polysaccharide Biosynthesis Protein SpsA, Chain A"/>
    <property type="match status" value="1"/>
</dbReference>
<evidence type="ECO:0000259" key="10">
    <source>
        <dbReference type="Pfam" id="PF07238"/>
    </source>
</evidence>
<evidence type="ECO:0000256" key="8">
    <source>
        <dbReference type="ARBA" id="ARBA00023136"/>
    </source>
</evidence>
<dbReference type="GO" id="GO:0016759">
    <property type="term" value="F:cellulose synthase activity"/>
    <property type="evidence" value="ECO:0007669"/>
    <property type="project" value="InterPro"/>
</dbReference>
<evidence type="ECO:0000256" key="4">
    <source>
        <dbReference type="ARBA" id="ARBA00022676"/>
    </source>
</evidence>
<proteinExistence type="predicted"/>
<protein>
    <submittedName>
        <fullName evidence="11">Cellulose synthase (UDP-forming)</fullName>
    </submittedName>
</protein>
<evidence type="ECO:0000256" key="3">
    <source>
        <dbReference type="ARBA" id="ARBA00022519"/>
    </source>
</evidence>